<dbReference type="InterPro" id="IPR036465">
    <property type="entry name" value="vWFA_dom_sf"/>
</dbReference>
<dbReference type="Pfam" id="PF00092">
    <property type="entry name" value="VWA"/>
    <property type="match status" value="1"/>
</dbReference>
<reference evidence="4" key="1">
    <citation type="submission" date="2018-06" db="EMBL/GenBank/DDBJ databases">
        <authorList>
            <person name="Zhirakovskaya E."/>
        </authorList>
    </citation>
    <scope>NUCLEOTIDE SEQUENCE</scope>
</reference>
<accession>A0A3B1B777</accession>
<dbReference type="EMBL" id="UOFX01000029">
    <property type="protein sequence ID" value="VAX07733.1"/>
    <property type="molecule type" value="Genomic_DNA"/>
</dbReference>
<dbReference type="Gene3D" id="3.40.50.410">
    <property type="entry name" value="von Willebrand factor, type A domain"/>
    <property type="match status" value="1"/>
</dbReference>
<dbReference type="AlphaFoldDB" id="A0A3B1B777"/>
<evidence type="ECO:0000256" key="1">
    <source>
        <dbReference type="SAM" id="MobiDB-lite"/>
    </source>
</evidence>
<dbReference type="PROSITE" id="PS50234">
    <property type="entry name" value="VWFA"/>
    <property type="match status" value="1"/>
</dbReference>
<feature type="transmembrane region" description="Helical" evidence="2">
    <location>
        <begin position="560"/>
        <end position="581"/>
    </location>
</feature>
<feature type="region of interest" description="Disordered" evidence="1">
    <location>
        <begin position="522"/>
        <end position="550"/>
    </location>
</feature>
<gene>
    <name evidence="4" type="ORF">MNBD_GAMMA26-837</name>
</gene>
<feature type="domain" description="VWFA" evidence="3">
    <location>
        <begin position="35"/>
        <end position="220"/>
    </location>
</feature>
<dbReference type="PANTHER" id="PTHR45737:SF6">
    <property type="entry name" value="VON WILLEBRAND FACTOR A DOMAIN-CONTAINING PROTEIN 5A"/>
    <property type="match status" value="1"/>
</dbReference>
<evidence type="ECO:0000256" key="2">
    <source>
        <dbReference type="SAM" id="Phobius"/>
    </source>
</evidence>
<protein>
    <recommendedName>
        <fullName evidence="3">VWFA domain-containing protein</fullName>
    </recommendedName>
</protein>
<keyword evidence="2" id="KW-1133">Transmembrane helix</keyword>
<proteinExistence type="predicted"/>
<evidence type="ECO:0000313" key="4">
    <source>
        <dbReference type="EMBL" id="VAX07733.1"/>
    </source>
</evidence>
<evidence type="ECO:0000259" key="3">
    <source>
        <dbReference type="PROSITE" id="PS50234"/>
    </source>
</evidence>
<dbReference type="InterPro" id="IPR002035">
    <property type="entry name" value="VWF_A"/>
</dbReference>
<organism evidence="4">
    <name type="scientific">hydrothermal vent metagenome</name>
    <dbReference type="NCBI Taxonomy" id="652676"/>
    <lineage>
        <taxon>unclassified sequences</taxon>
        <taxon>metagenomes</taxon>
        <taxon>ecological metagenomes</taxon>
    </lineage>
</organism>
<dbReference type="SMART" id="SM00327">
    <property type="entry name" value="VWA"/>
    <property type="match status" value="1"/>
</dbReference>
<dbReference type="PANTHER" id="PTHR45737">
    <property type="entry name" value="VON WILLEBRAND FACTOR A DOMAIN-CONTAINING PROTEIN 5A"/>
    <property type="match status" value="1"/>
</dbReference>
<feature type="compositionally biased region" description="Basic and acidic residues" evidence="1">
    <location>
        <begin position="531"/>
        <end position="550"/>
    </location>
</feature>
<dbReference type="CDD" id="cd00198">
    <property type="entry name" value="vWFA"/>
    <property type="match status" value="1"/>
</dbReference>
<sequence length="602" mass="66917">MGQDLRQLLVICIGMVLMLSSGSVLYAKAGLTKVDARILIDISGSMKKNDPQNLRRSALRLLVGLMPDGNRAGVWTFGQYINMQVPLGQIDGTWKKRARKQAGKIHSRGLFTDIEEALRRATKNWDKPGAGYRRDIVLLTDGMVDISKDKARNDASRKRILTKILPQLKNMAARVHTIALSERADHDLMRKLAAETNGWYEQVTDADRLQRVFLRMFEKVSRPDTVPLKDNRFEIDSSIKEVTLLVFRSPGKSKPTMIITPSGKKYGVDDVPAWINWYQDQGYDLLTISKPEPGEWSIQADVDPDNRVMIVTDLKMHTLELPNRLAQGEQFLLIAQFSDKGKKITRRNFLQVVEVKGEYQIEDGLSETYQLRDDGQGADKTAWDGNFNTVLKGGLMPGNGTLVITAEGKTFKRERRQDFVVRTPVAVAITEQSQDGVNGAAITLIPDEKVIRSDSLSPIAWLQAADGSRAGVILVPDGMGGWQAWMDTSAMTGTHKLWVSLSATSQTGNTVQLEIDSGTVQGSAPETVVKPVEKQQEEEPEIAKDEEKIAPSEGGWMPTVMYFAAINLVVIGTGVAGYIFYRRRKNDGLVQLVDAEDDGKEE</sequence>
<dbReference type="SUPFAM" id="SSF53300">
    <property type="entry name" value="vWA-like"/>
    <property type="match status" value="1"/>
</dbReference>
<keyword evidence="2" id="KW-0472">Membrane</keyword>
<name>A0A3B1B777_9ZZZZ</name>
<keyword evidence="2" id="KW-0812">Transmembrane</keyword>